<dbReference type="EMBL" id="KV419395">
    <property type="protein sequence ID" value="KZS98507.1"/>
    <property type="molecule type" value="Genomic_DNA"/>
</dbReference>
<feature type="binding site" evidence="7">
    <location>
        <position position="135"/>
    </location>
    <ligand>
        <name>Zn(2+)</name>
        <dbReference type="ChEBI" id="CHEBI:29105"/>
        <note>ligand shared between dimeric partners</note>
    </ligand>
</feature>
<name>A0A165A5K5_9AGAM</name>
<proteinExistence type="predicted"/>
<dbReference type="NCBIfam" id="TIGR00068">
    <property type="entry name" value="glyox_I"/>
    <property type="match status" value="1"/>
</dbReference>
<dbReference type="Pfam" id="PF00903">
    <property type="entry name" value="Glyoxalase"/>
    <property type="match status" value="1"/>
</dbReference>
<feature type="domain" description="VOC" evidence="8">
    <location>
        <begin position="40"/>
        <end position="185"/>
    </location>
</feature>
<evidence type="ECO:0000256" key="1">
    <source>
        <dbReference type="ARBA" id="ARBA00022833"/>
    </source>
</evidence>
<accession>A0A165A5K5</accession>
<evidence type="ECO:0000256" key="5">
    <source>
        <dbReference type="ARBA" id="ARBA00033298"/>
    </source>
</evidence>
<evidence type="ECO:0000256" key="7">
    <source>
        <dbReference type="PIRSR" id="PIRSR604361-3"/>
    </source>
</evidence>
<dbReference type="PANTHER" id="PTHR10374:SF30">
    <property type="entry name" value="LACTOYLGLUTATHIONE LYASE"/>
    <property type="match status" value="1"/>
</dbReference>
<dbReference type="GO" id="GO:0046872">
    <property type="term" value="F:metal ion binding"/>
    <property type="evidence" value="ECO:0007669"/>
    <property type="project" value="UniProtKB-KW"/>
</dbReference>
<dbReference type="PANTHER" id="PTHR10374">
    <property type="entry name" value="LACTOYLGLUTATHIONE LYASE GLYOXALASE I"/>
    <property type="match status" value="1"/>
</dbReference>
<evidence type="ECO:0000256" key="6">
    <source>
        <dbReference type="PIRSR" id="PIRSR604361-1"/>
    </source>
</evidence>
<evidence type="ECO:0000313" key="10">
    <source>
        <dbReference type="Proteomes" id="UP000076722"/>
    </source>
</evidence>
<dbReference type="AlphaFoldDB" id="A0A165A5K5"/>
<evidence type="ECO:0000256" key="3">
    <source>
        <dbReference type="ARBA" id="ARBA00030892"/>
    </source>
</evidence>
<dbReference type="Proteomes" id="UP000076722">
    <property type="component" value="Unassembled WGS sequence"/>
</dbReference>
<keyword evidence="7" id="KW-0479">Metal-binding</keyword>
<comment type="cofactor">
    <cofactor evidence="7">
        <name>Zn(2+)</name>
        <dbReference type="ChEBI" id="CHEBI:29105"/>
    </cofactor>
    <text evidence="7">Binds 1 zinc ion per subunit. In the homodimer, two zinc ions are bound between subunits.</text>
</comment>
<sequence length="188" mass="21304">MSRLRLFGSLLRGYSLSSSTSPQLSRKILNYRTMATKSFRYNHTMIRVKDPKVSLKFYTEVVGMELLKEEAFESFTLYYLGFDHSDGALTAEQKTAERFKREGVLELTWNHGTESDASFKGYASGNSEPGKGFGHLAITCDSVEDACAYFEKQGVPFKKRLSDGTMKDIAFILDPDGYWIEVLSNTRK</sequence>
<dbReference type="OrthoDB" id="16820at2759"/>
<evidence type="ECO:0000256" key="2">
    <source>
        <dbReference type="ARBA" id="ARBA00030291"/>
    </source>
</evidence>
<dbReference type="InterPro" id="IPR029068">
    <property type="entry name" value="Glyas_Bleomycin-R_OHBP_Dase"/>
</dbReference>
<reference evidence="9 10" key="1">
    <citation type="journal article" date="2016" name="Mol. Biol. Evol.">
        <title>Comparative Genomics of Early-Diverging Mushroom-Forming Fungi Provides Insights into the Origins of Lignocellulose Decay Capabilities.</title>
        <authorList>
            <person name="Nagy L.G."/>
            <person name="Riley R."/>
            <person name="Tritt A."/>
            <person name="Adam C."/>
            <person name="Daum C."/>
            <person name="Floudas D."/>
            <person name="Sun H."/>
            <person name="Yadav J.S."/>
            <person name="Pangilinan J."/>
            <person name="Larsson K.H."/>
            <person name="Matsuura K."/>
            <person name="Barry K."/>
            <person name="Labutti K."/>
            <person name="Kuo R."/>
            <person name="Ohm R.A."/>
            <person name="Bhattacharya S.S."/>
            <person name="Shirouzu T."/>
            <person name="Yoshinaga Y."/>
            <person name="Martin F.M."/>
            <person name="Grigoriev I.V."/>
            <person name="Hibbett D.S."/>
        </authorList>
    </citation>
    <scope>NUCLEOTIDE SEQUENCE [LARGE SCALE GENOMIC DNA]</scope>
    <source>
        <strain evidence="9 10">HHB9708</strain>
    </source>
</reference>
<gene>
    <name evidence="9" type="ORF">SISNIDRAFT_448762</name>
</gene>
<dbReference type="InterPro" id="IPR004360">
    <property type="entry name" value="Glyas_Fos-R_dOase_dom"/>
</dbReference>
<protein>
    <recommendedName>
        <fullName evidence="3">Aldoketomutase</fullName>
    </recommendedName>
    <alternativeName>
        <fullName evidence="2">Ketone-aldehyde mutase</fullName>
    </alternativeName>
    <alternativeName>
        <fullName evidence="4">Methylglyoxalase</fullName>
    </alternativeName>
    <alternativeName>
        <fullName evidence="5">S-D-lactoylglutathione methylglyoxal lyase</fullName>
    </alternativeName>
</protein>
<feature type="binding site" evidence="7">
    <location>
        <position position="181"/>
    </location>
    <ligand>
        <name>Zn(2+)</name>
        <dbReference type="ChEBI" id="CHEBI:29105"/>
        <note>ligand shared between dimeric partners</note>
    </ligand>
</feature>
<dbReference type="InterPro" id="IPR004361">
    <property type="entry name" value="Glyoxalase_1"/>
</dbReference>
<evidence type="ECO:0000259" key="8">
    <source>
        <dbReference type="PROSITE" id="PS51819"/>
    </source>
</evidence>
<evidence type="ECO:0000256" key="4">
    <source>
        <dbReference type="ARBA" id="ARBA00032460"/>
    </source>
</evidence>
<dbReference type="InterPro" id="IPR037523">
    <property type="entry name" value="VOC_core"/>
</dbReference>
<dbReference type="STRING" id="1314777.A0A165A5K5"/>
<dbReference type="SUPFAM" id="SSF54593">
    <property type="entry name" value="Glyoxalase/Bleomycin resistance protein/Dihydroxybiphenyl dioxygenase"/>
    <property type="match status" value="1"/>
</dbReference>
<feature type="active site" description="Proton donor/acceptor" evidence="6">
    <location>
        <position position="181"/>
    </location>
</feature>
<organism evidence="9 10">
    <name type="scientific">Sistotremastrum niveocremeum HHB9708</name>
    <dbReference type="NCBI Taxonomy" id="1314777"/>
    <lineage>
        <taxon>Eukaryota</taxon>
        <taxon>Fungi</taxon>
        <taxon>Dikarya</taxon>
        <taxon>Basidiomycota</taxon>
        <taxon>Agaricomycotina</taxon>
        <taxon>Agaricomycetes</taxon>
        <taxon>Sistotremastrales</taxon>
        <taxon>Sistotremastraceae</taxon>
        <taxon>Sertulicium</taxon>
        <taxon>Sertulicium niveocremeum</taxon>
    </lineage>
</organism>
<dbReference type="GO" id="GO:0004462">
    <property type="term" value="F:lactoylglutathione lyase activity"/>
    <property type="evidence" value="ECO:0007669"/>
    <property type="project" value="InterPro"/>
</dbReference>
<evidence type="ECO:0000313" key="9">
    <source>
        <dbReference type="EMBL" id="KZS98507.1"/>
    </source>
</evidence>
<feature type="binding site" evidence="7">
    <location>
        <position position="106"/>
    </location>
    <ligand>
        <name>Zn(2+)</name>
        <dbReference type="ChEBI" id="CHEBI:29105"/>
        <note>ligand shared between dimeric partners</note>
    </ligand>
</feature>
<dbReference type="Gene3D" id="3.10.180.10">
    <property type="entry name" value="2,3-Dihydroxybiphenyl 1,2-Dioxygenase, domain 1"/>
    <property type="match status" value="1"/>
</dbReference>
<dbReference type="PROSITE" id="PS51819">
    <property type="entry name" value="VOC"/>
    <property type="match status" value="1"/>
</dbReference>
<keyword evidence="1 7" id="KW-0862">Zinc</keyword>
<dbReference type="CDD" id="cd07233">
    <property type="entry name" value="GlxI_Zn"/>
    <property type="match status" value="1"/>
</dbReference>
<keyword evidence="10" id="KW-1185">Reference proteome</keyword>